<sequence>MSRPQSESTPGLIAPPLTTASLTSTFTTSSMSRRSLFKGALGAAALVGLPGFLAACGSGSSSSGAGATGQGATGAVSYGSNQSDAVPKKSIADMVTAYQQQSGGVTVSVNTIDHNSFQENINNYLQGNPDDVYTWFSGYRMRFFADKGLAGDISGVWDGISGMGDALKTASTSTDGKQYFVPATTYPWAVFYRPSVFKAKGYQVPKTMDDFYKLTAQMKTDKLIPLAFADKDGWPAMGTFDQLNLRINGYDFHVSLMAGKENWADQKVKKVFDAWRKLLEVSQPDSLGRTWQESAQSVQKNDAAMLVQGMFMAQQFTKGADQEDLDFFGFPEIDSNIGTDAIEAPIDGNMMAARPKNEAGAKNFLAYLATPAAQQLLVSADPSVIATNTNADTSGYTALQKKAVDFIGAAKNISQFLDRDTRPDFASTVMIPALQTFITTPSDVDGLVNSIQNQAKTIFVS</sequence>
<proteinExistence type="predicted"/>
<dbReference type="InterPro" id="IPR006059">
    <property type="entry name" value="SBP"/>
</dbReference>
<dbReference type="SUPFAM" id="SSF53850">
    <property type="entry name" value="Periplasmic binding protein-like II"/>
    <property type="match status" value="1"/>
</dbReference>
<dbReference type="Pfam" id="PF01547">
    <property type="entry name" value="SBP_bac_1"/>
    <property type="match status" value="1"/>
</dbReference>
<dbReference type="EMBL" id="CP110615">
    <property type="protein sequence ID" value="UZJ24394.1"/>
    <property type="molecule type" value="Genomic_DNA"/>
</dbReference>
<name>A0ABY6NYU6_9NOCA</name>
<dbReference type="PANTHER" id="PTHR43649">
    <property type="entry name" value="ARABINOSE-BINDING PROTEIN-RELATED"/>
    <property type="match status" value="1"/>
</dbReference>
<dbReference type="Proteomes" id="UP001164965">
    <property type="component" value="Chromosome"/>
</dbReference>
<organism evidence="1 2">
    <name type="scientific">Rhodococcus antarcticus</name>
    <dbReference type="NCBI Taxonomy" id="2987751"/>
    <lineage>
        <taxon>Bacteria</taxon>
        <taxon>Bacillati</taxon>
        <taxon>Actinomycetota</taxon>
        <taxon>Actinomycetes</taxon>
        <taxon>Mycobacteriales</taxon>
        <taxon>Nocardiaceae</taxon>
        <taxon>Rhodococcus</taxon>
    </lineage>
</organism>
<dbReference type="Gene3D" id="3.40.190.10">
    <property type="entry name" value="Periplasmic binding protein-like II"/>
    <property type="match status" value="2"/>
</dbReference>
<gene>
    <name evidence="1" type="ORF">RHODO2019_14775</name>
</gene>
<dbReference type="InterPro" id="IPR006311">
    <property type="entry name" value="TAT_signal"/>
</dbReference>
<protein>
    <submittedName>
        <fullName evidence="1">ABC transporter substrate-binding protein</fullName>
    </submittedName>
</protein>
<evidence type="ECO:0000313" key="1">
    <source>
        <dbReference type="EMBL" id="UZJ24394.1"/>
    </source>
</evidence>
<keyword evidence="2" id="KW-1185">Reference proteome</keyword>
<dbReference type="RefSeq" id="WP_265382501.1">
    <property type="nucleotide sequence ID" value="NZ_CP110615.1"/>
</dbReference>
<dbReference type="PROSITE" id="PS51318">
    <property type="entry name" value="TAT"/>
    <property type="match status" value="1"/>
</dbReference>
<accession>A0ABY6NYU6</accession>
<reference evidence="1" key="1">
    <citation type="submission" date="2022-10" db="EMBL/GenBank/DDBJ databases">
        <title>Rhodococcus sp.75.</title>
        <authorList>
            <person name="Sun M."/>
        </authorList>
    </citation>
    <scope>NUCLEOTIDE SEQUENCE</scope>
    <source>
        <strain evidence="1">75</strain>
    </source>
</reference>
<evidence type="ECO:0000313" key="2">
    <source>
        <dbReference type="Proteomes" id="UP001164965"/>
    </source>
</evidence>
<dbReference type="InterPro" id="IPR050490">
    <property type="entry name" value="Bact_solute-bd_prot1"/>
</dbReference>